<keyword evidence="10" id="KW-1185">Reference proteome</keyword>
<keyword evidence="5" id="KW-0812">Transmembrane</keyword>
<dbReference type="Gene3D" id="1.10.287.130">
    <property type="match status" value="1"/>
</dbReference>
<dbReference type="PROSITE" id="PS50109">
    <property type="entry name" value="HIS_KIN"/>
    <property type="match status" value="1"/>
</dbReference>
<dbReference type="InterPro" id="IPR011110">
    <property type="entry name" value="Reg_prop"/>
</dbReference>
<evidence type="ECO:0000259" key="7">
    <source>
        <dbReference type="PROSITE" id="PS50109"/>
    </source>
</evidence>
<feature type="transmembrane region" description="Helical" evidence="5">
    <location>
        <begin position="734"/>
        <end position="755"/>
    </location>
</feature>
<dbReference type="InterPro" id="IPR000014">
    <property type="entry name" value="PAS"/>
</dbReference>
<dbReference type="Gene3D" id="3.30.565.10">
    <property type="entry name" value="Histidine kinase-like ATPase, C-terminal domain"/>
    <property type="match status" value="1"/>
</dbReference>
<dbReference type="InterPro" id="IPR035965">
    <property type="entry name" value="PAS-like_dom_sf"/>
</dbReference>
<evidence type="ECO:0000313" key="9">
    <source>
        <dbReference type="EMBL" id="SMD43403.1"/>
    </source>
</evidence>
<dbReference type="STRING" id="758820.SAMN00777080_1995"/>
<reference evidence="10" key="1">
    <citation type="submission" date="2017-04" db="EMBL/GenBank/DDBJ databases">
        <authorList>
            <person name="Varghese N."/>
            <person name="Submissions S."/>
        </authorList>
    </citation>
    <scope>NUCLEOTIDE SEQUENCE [LARGE SCALE GENOMIC DNA]</scope>
    <source>
        <strain evidence="10">DSM 16537</strain>
    </source>
</reference>
<dbReference type="InterPro" id="IPR015943">
    <property type="entry name" value="WD40/YVTN_repeat-like_dom_sf"/>
</dbReference>
<dbReference type="InterPro" id="IPR036097">
    <property type="entry name" value="HisK_dim/P_sf"/>
</dbReference>
<keyword evidence="6" id="KW-0732">Signal</keyword>
<dbReference type="PRINTS" id="PR00344">
    <property type="entry name" value="BCTRLSENSOR"/>
</dbReference>
<protein>
    <recommendedName>
        <fullName evidence="2">histidine kinase</fullName>
        <ecNumber evidence="2">2.7.13.3</ecNumber>
    </recommendedName>
</protein>
<feature type="coiled-coil region" evidence="4">
    <location>
        <begin position="900"/>
        <end position="927"/>
    </location>
</feature>
<keyword evidence="3" id="KW-0597">Phosphoprotein</keyword>
<dbReference type="Pfam" id="PF00512">
    <property type="entry name" value="HisKA"/>
    <property type="match status" value="1"/>
</dbReference>
<proteinExistence type="predicted"/>
<name>A0A1W2H3A6_9BACT</name>
<dbReference type="InterPro" id="IPR005467">
    <property type="entry name" value="His_kinase_dom"/>
</dbReference>
<evidence type="ECO:0000259" key="8">
    <source>
        <dbReference type="PROSITE" id="PS50112"/>
    </source>
</evidence>
<evidence type="ECO:0000256" key="1">
    <source>
        <dbReference type="ARBA" id="ARBA00000085"/>
    </source>
</evidence>
<dbReference type="SUPFAM" id="SSF55785">
    <property type="entry name" value="PYP-like sensor domain (PAS domain)"/>
    <property type="match status" value="1"/>
</dbReference>
<evidence type="ECO:0000256" key="2">
    <source>
        <dbReference type="ARBA" id="ARBA00012438"/>
    </source>
</evidence>
<dbReference type="SMART" id="SM00387">
    <property type="entry name" value="HATPase_c"/>
    <property type="match status" value="1"/>
</dbReference>
<dbReference type="EMBL" id="LT838813">
    <property type="protein sequence ID" value="SMD43403.1"/>
    <property type="molecule type" value="Genomic_DNA"/>
</dbReference>
<evidence type="ECO:0000256" key="4">
    <source>
        <dbReference type="SAM" id="Coils"/>
    </source>
</evidence>
<dbReference type="OrthoDB" id="9806995at2"/>
<dbReference type="InterPro" id="IPR003661">
    <property type="entry name" value="HisK_dim/P_dom"/>
</dbReference>
<dbReference type="InterPro" id="IPR013783">
    <property type="entry name" value="Ig-like_fold"/>
</dbReference>
<dbReference type="Pfam" id="PF07494">
    <property type="entry name" value="Reg_prop"/>
    <property type="match status" value="1"/>
</dbReference>
<dbReference type="SMART" id="SM00091">
    <property type="entry name" value="PAS"/>
    <property type="match status" value="1"/>
</dbReference>
<feature type="domain" description="Histidine kinase" evidence="7">
    <location>
        <begin position="927"/>
        <end position="1143"/>
    </location>
</feature>
<dbReference type="NCBIfam" id="TIGR00229">
    <property type="entry name" value="sensory_box"/>
    <property type="match status" value="1"/>
</dbReference>
<dbReference type="Pfam" id="PF13426">
    <property type="entry name" value="PAS_9"/>
    <property type="match status" value="1"/>
</dbReference>
<evidence type="ECO:0000256" key="3">
    <source>
        <dbReference type="ARBA" id="ARBA00022553"/>
    </source>
</evidence>
<dbReference type="InterPro" id="IPR003594">
    <property type="entry name" value="HATPase_dom"/>
</dbReference>
<comment type="catalytic activity">
    <reaction evidence="1">
        <text>ATP + protein L-histidine = ADP + protein N-phospho-L-histidine.</text>
        <dbReference type="EC" id="2.7.13.3"/>
    </reaction>
</comment>
<dbReference type="SUPFAM" id="SSF63829">
    <property type="entry name" value="Calcium-dependent phosphotriesterase"/>
    <property type="match status" value="1"/>
</dbReference>
<dbReference type="InterPro" id="IPR011123">
    <property type="entry name" value="Y_Y_Y"/>
</dbReference>
<dbReference type="AlphaFoldDB" id="A0A1W2H3A6"/>
<dbReference type="CDD" id="cd00082">
    <property type="entry name" value="HisKA"/>
    <property type="match status" value="1"/>
</dbReference>
<dbReference type="PANTHER" id="PTHR43547">
    <property type="entry name" value="TWO-COMPONENT HISTIDINE KINASE"/>
    <property type="match status" value="1"/>
</dbReference>
<evidence type="ECO:0000313" key="10">
    <source>
        <dbReference type="Proteomes" id="UP000192333"/>
    </source>
</evidence>
<keyword evidence="5" id="KW-1133">Transmembrane helix</keyword>
<dbReference type="SMART" id="SM00388">
    <property type="entry name" value="HisKA"/>
    <property type="match status" value="1"/>
</dbReference>
<dbReference type="InterPro" id="IPR004358">
    <property type="entry name" value="Sig_transdc_His_kin-like_C"/>
</dbReference>
<dbReference type="Gene3D" id="2.130.10.10">
    <property type="entry name" value="YVTN repeat-like/Quinoprotein amine dehydrogenase"/>
    <property type="match status" value="2"/>
</dbReference>
<dbReference type="SUPFAM" id="SSF55874">
    <property type="entry name" value="ATPase domain of HSP90 chaperone/DNA topoisomerase II/histidine kinase"/>
    <property type="match status" value="1"/>
</dbReference>
<keyword evidence="4" id="KW-0175">Coiled coil</keyword>
<accession>A0A1W2H3A6</accession>
<dbReference type="PANTHER" id="PTHR43547:SF2">
    <property type="entry name" value="HYBRID SIGNAL TRANSDUCTION HISTIDINE KINASE C"/>
    <property type="match status" value="1"/>
</dbReference>
<dbReference type="Proteomes" id="UP000192333">
    <property type="component" value="Chromosome I"/>
</dbReference>
<dbReference type="Gene3D" id="2.60.40.10">
    <property type="entry name" value="Immunoglobulins"/>
    <property type="match status" value="1"/>
</dbReference>
<gene>
    <name evidence="9" type="ORF">SAMN00777080_1995</name>
</gene>
<dbReference type="PROSITE" id="PS50112">
    <property type="entry name" value="PAS"/>
    <property type="match status" value="1"/>
</dbReference>
<feature type="chain" id="PRO_5013094272" description="histidine kinase" evidence="6">
    <location>
        <begin position="20"/>
        <end position="1144"/>
    </location>
</feature>
<dbReference type="CDD" id="cd00130">
    <property type="entry name" value="PAS"/>
    <property type="match status" value="1"/>
</dbReference>
<feature type="domain" description="PAS" evidence="8">
    <location>
        <begin position="782"/>
        <end position="824"/>
    </location>
</feature>
<dbReference type="GO" id="GO:0000155">
    <property type="term" value="F:phosphorelay sensor kinase activity"/>
    <property type="evidence" value="ECO:0007669"/>
    <property type="project" value="InterPro"/>
</dbReference>
<feature type="signal peptide" evidence="6">
    <location>
        <begin position="1"/>
        <end position="19"/>
    </location>
</feature>
<dbReference type="Gene3D" id="3.30.450.20">
    <property type="entry name" value="PAS domain"/>
    <property type="match status" value="1"/>
</dbReference>
<dbReference type="SUPFAM" id="SSF47384">
    <property type="entry name" value="Homodimeric domain of signal transducing histidine kinase"/>
    <property type="match status" value="1"/>
</dbReference>
<dbReference type="Pfam" id="PF07495">
    <property type="entry name" value="Y_Y_Y"/>
    <property type="match status" value="1"/>
</dbReference>
<evidence type="ECO:0000256" key="6">
    <source>
        <dbReference type="SAM" id="SignalP"/>
    </source>
</evidence>
<sequence length="1144" mass="130200">MQKKALLYLFLLASHFGLAQNFLFNNQIKGVELPTDMISEVIQDEKGLVWFNTSLGIFYSDGFFTYPVPDSIQSQLSSSAAMFQDEMNQIWVYNQTNIPKVYFFSGAKWHEVEIPESILKGMELNYFRFSKNRILEGEVLFFINEKNIVFGSSESGTWSNYPYTYGELGEFSASYNWGESVLLFFRNGSLQYKNGVLSSFYFEGIELPSPVQHLVYEETANSYYYLGDDFLAVGKNILEPDKVVAKGFVRDIFSLANYSNLQVFEGDVYFNFNSQLYKYNPETGLVLEIDAYESLKAYHINSFLVDREGIIWISSDRGLVNINSLRFLNYDSKFLMDDEVSAILKLDGQSYLLGFNNGLQYWQKDKLRTLLGDTKIIGHPKFRITNFDQDKNGIVWFSSNLNGMGRINPKTMELEFQPSPDLKFVSAVKSIGDSLFIVTRDRIYLSTIYSRKGQHFQNEIMDTFLKELNQSVAYVRKVDKLQDGRMIIMQGGNLPEDQNFVATDQVFSTVGYDFLEDGDCLILGTEKGLKKYCNGIFDFYMVNNEKIDRPVYAILKDSQGYLWAGTDLGLYRIGEEDIINFNEKNGLIGSEVNRGALLEGDAGEILIGTSKGLSVFFPGENKEYQNYPLTDIIKVEVLGFKEGEVDLERIPFGNNNIQITFQAVSFLQSNDLVVRYLLEGFHEDWIELVNPRTNVLTFNNLPAGEYKLKLQAGFDGVYGEREVNSDSFRILRPIYLQFWFVITLLLVFLLIGFLLNSLLNSFRKQGVLKKAVDEKSKQVINIEDQFKNVWQSSKDGLMLSDDKGKVLAINPSLEKMAEITSEEIEKRWVHELFAEPEFYFKTSPSIIKSINNPDSNGEVFELDIPFRSGSKQIELYVVKLKSEFEGVKLNLSVFRDITVKKAYEVGLEKAKEKAEEANRLKSNFLSNISHEIRTPLNGILGITENILIQKNKDDGLVSQLEIIQESGERLLSTINSILDLSKLEAKKMEVVYKETNINDLLAKILLPLKEMAVRKGLLLSTKYETQPLIGLIDGRYFEMILNNLVGNAIKYSNEGMISVKLRGNSDQIELEVKDQGIGMSEDFQKILFSPFEQESSGYGRSFEGTGLGLTITKNLVDILGGEIFIKSVKNQGTKVKVILPLGKK</sequence>
<evidence type="ECO:0000256" key="5">
    <source>
        <dbReference type="SAM" id="Phobius"/>
    </source>
</evidence>
<dbReference type="EC" id="2.7.13.3" evidence="2"/>
<dbReference type="InterPro" id="IPR036890">
    <property type="entry name" value="HATPase_C_sf"/>
</dbReference>
<dbReference type="Pfam" id="PF02518">
    <property type="entry name" value="HATPase_c"/>
    <property type="match status" value="1"/>
</dbReference>
<organism evidence="9 10">
    <name type="scientific">Aquiflexum balticum DSM 16537</name>
    <dbReference type="NCBI Taxonomy" id="758820"/>
    <lineage>
        <taxon>Bacteria</taxon>
        <taxon>Pseudomonadati</taxon>
        <taxon>Bacteroidota</taxon>
        <taxon>Cytophagia</taxon>
        <taxon>Cytophagales</taxon>
        <taxon>Cyclobacteriaceae</taxon>
        <taxon>Aquiflexum</taxon>
    </lineage>
</organism>
<keyword evidence="5" id="KW-0472">Membrane</keyword>